<keyword evidence="1" id="KW-0732">Signal</keyword>
<dbReference type="Pfam" id="PF06439">
    <property type="entry name" value="3keto-disac_hyd"/>
    <property type="match status" value="1"/>
</dbReference>
<evidence type="ECO:0000313" key="3">
    <source>
        <dbReference type="EMBL" id="RUL87281.1"/>
    </source>
</evidence>
<proteinExistence type="predicted"/>
<keyword evidence="4" id="KW-1185">Reference proteome</keyword>
<dbReference type="OrthoDB" id="9787527at2"/>
<sequence length="260" mass="28849">MFDRIRVLTPLLCLALAAPALAGGSPAEQEWIPLFNGKDLTGWTPKITGFEAGENFSDTFRVEDGVLKVSFDGYDGFGDRFGHLVSDRSFSEYRLRIEYRFVGEQCPGGPSWARRNSGVMIHSQSAESMAKDQNFPVSIEVQFLGGLGEGERPTANLCTPGTNVVMNGRLHTQHCTNSTSKTYDGDQWVTVEVEVKDGTIKHLVDGEVVIEYEQPQYDPTDADAKRLIKGDDLRLTEGHLALQSESHPIEFRKVEILPLD</sequence>
<dbReference type="Gene3D" id="2.60.120.560">
    <property type="entry name" value="Exo-inulinase, domain 1"/>
    <property type="match status" value="1"/>
</dbReference>
<dbReference type="EMBL" id="RYZH01000023">
    <property type="protein sequence ID" value="RUL87281.1"/>
    <property type="molecule type" value="Genomic_DNA"/>
</dbReference>
<feature type="domain" description="3-keto-alpha-glucoside-1,2-lyase/3-keto-2-hydroxy-glucal hydratase" evidence="2">
    <location>
        <begin position="30"/>
        <end position="256"/>
    </location>
</feature>
<comment type="caution">
    <text evidence="3">The sequence shown here is derived from an EMBL/GenBank/DDBJ whole genome shotgun (WGS) entry which is preliminary data.</text>
</comment>
<dbReference type="InterPro" id="IPR010496">
    <property type="entry name" value="AL/BT2_dom"/>
</dbReference>
<feature type="chain" id="PRO_5019225517" evidence="1">
    <location>
        <begin position="23"/>
        <end position="260"/>
    </location>
</feature>
<reference evidence="3 4" key="2">
    <citation type="submission" date="2019-01" db="EMBL/GenBank/DDBJ databases">
        <title>Tautonia sociabilis, a novel thermotolerant planctomycete of Isosphaeraceae family, isolated from a 4000 m deep subterranean habitat.</title>
        <authorList>
            <person name="Kovaleva O.L."/>
            <person name="Elcheninov A.G."/>
            <person name="Van Heerden E."/>
            <person name="Toshchakov S.V."/>
            <person name="Novikov A."/>
            <person name="Bonch-Osmolovskaya E.A."/>
            <person name="Kublanov I.V."/>
        </authorList>
    </citation>
    <scope>NUCLEOTIDE SEQUENCE [LARGE SCALE GENOMIC DNA]</scope>
    <source>
        <strain evidence="3 4">GM2012</strain>
    </source>
</reference>
<evidence type="ECO:0000259" key="2">
    <source>
        <dbReference type="Pfam" id="PF06439"/>
    </source>
</evidence>
<evidence type="ECO:0000313" key="4">
    <source>
        <dbReference type="Proteomes" id="UP000280296"/>
    </source>
</evidence>
<gene>
    <name evidence="3" type="ORF">TsocGM_12935</name>
</gene>
<name>A0A432MIV1_9BACT</name>
<reference evidence="3 4" key="1">
    <citation type="submission" date="2018-12" db="EMBL/GenBank/DDBJ databases">
        <authorList>
            <person name="Toschakov S.V."/>
        </authorList>
    </citation>
    <scope>NUCLEOTIDE SEQUENCE [LARGE SCALE GENOMIC DNA]</scope>
    <source>
        <strain evidence="3 4">GM2012</strain>
    </source>
</reference>
<organism evidence="3 4">
    <name type="scientific">Tautonia sociabilis</name>
    <dbReference type="NCBI Taxonomy" id="2080755"/>
    <lineage>
        <taxon>Bacteria</taxon>
        <taxon>Pseudomonadati</taxon>
        <taxon>Planctomycetota</taxon>
        <taxon>Planctomycetia</taxon>
        <taxon>Isosphaerales</taxon>
        <taxon>Isosphaeraceae</taxon>
        <taxon>Tautonia</taxon>
    </lineage>
</organism>
<evidence type="ECO:0000256" key="1">
    <source>
        <dbReference type="SAM" id="SignalP"/>
    </source>
</evidence>
<dbReference type="Proteomes" id="UP000280296">
    <property type="component" value="Unassembled WGS sequence"/>
</dbReference>
<dbReference type="GO" id="GO:0016787">
    <property type="term" value="F:hydrolase activity"/>
    <property type="evidence" value="ECO:0007669"/>
    <property type="project" value="InterPro"/>
</dbReference>
<dbReference type="RefSeq" id="WP_126725795.1">
    <property type="nucleotide sequence ID" value="NZ_RYZH01000023.1"/>
</dbReference>
<accession>A0A432MIV1</accession>
<feature type="signal peptide" evidence="1">
    <location>
        <begin position="1"/>
        <end position="22"/>
    </location>
</feature>
<dbReference type="AlphaFoldDB" id="A0A432MIV1"/>
<protein>
    <submittedName>
        <fullName evidence="3">DUF1080 domain-containing protein</fullName>
    </submittedName>
</protein>